<feature type="region of interest" description="Disordered" evidence="7">
    <location>
        <begin position="128"/>
        <end position="149"/>
    </location>
</feature>
<comment type="subcellular location">
    <subcellularLocation>
        <location evidence="1 6">Preautophagosomal structure membrane</location>
        <topology evidence="1 6">Peripheral membrane protein</topology>
    </subcellularLocation>
</comment>
<keyword evidence="5 6" id="KW-0072">Autophagy</keyword>
<proteinExistence type="inferred from homology"/>
<dbReference type="GO" id="GO:0000422">
    <property type="term" value="P:autophagy of mitochondrion"/>
    <property type="evidence" value="ECO:0007669"/>
    <property type="project" value="TreeGrafter"/>
</dbReference>
<feature type="region of interest" description="Disordered" evidence="7">
    <location>
        <begin position="234"/>
        <end position="276"/>
    </location>
</feature>
<evidence type="ECO:0000256" key="4">
    <source>
        <dbReference type="ARBA" id="ARBA00022843"/>
    </source>
</evidence>
<dbReference type="GO" id="GO:0034727">
    <property type="term" value="P:piecemeal microautophagy of the nucleus"/>
    <property type="evidence" value="ECO:0007669"/>
    <property type="project" value="TreeGrafter"/>
</dbReference>
<dbReference type="GO" id="GO:0044233">
    <property type="term" value="C:mitochondria-associated endoplasmic reticulum membrane contact site"/>
    <property type="evidence" value="ECO:0007669"/>
    <property type="project" value="TreeGrafter"/>
</dbReference>
<comment type="similarity">
    <text evidence="2 6">Belongs to the ATG5 family.</text>
</comment>
<keyword evidence="6" id="KW-0472">Membrane</keyword>
<feature type="domain" description="Autophagy protein ATG5 alpha-helical bundle region" evidence="9">
    <location>
        <begin position="177"/>
        <end position="233"/>
    </location>
</feature>
<protein>
    <recommendedName>
        <fullName evidence="6">Autophagy protein 5</fullName>
    </recommendedName>
</protein>
<feature type="domain" description="Autophagy protein ATG5 UblB" evidence="8">
    <location>
        <begin position="284"/>
        <end position="407"/>
    </location>
</feature>
<accession>A0A1B9H296</accession>
<evidence type="ECO:0000313" key="12">
    <source>
        <dbReference type="Proteomes" id="UP000092666"/>
    </source>
</evidence>
<feature type="compositionally biased region" description="Polar residues" evidence="7">
    <location>
        <begin position="242"/>
        <end position="253"/>
    </location>
</feature>
<evidence type="ECO:0000256" key="7">
    <source>
        <dbReference type="SAM" id="MobiDB-lite"/>
    </source>
</evidence>
<evidence type="ECO:0000256" key="1">
    <source>
        <dbReference type="ARBA" id="ARBA00004623"/>
    </source>
</evidence>
<dbReference type="GO" id="GO:0061908">
    <property type="term" value="C:phagophore"/>
    <property type="evidence" value="ECO:0007669"/>
    <property type="project" value="TreeGrafter"/>
</dbReference>
<dbReference type="InterPro" id="IPR042526">
    <property type="entry name" value="Atg5_HR"/>
</dbReference>
<dbReference type="InterPro" id="IPR007239">
    <property type="entry name" value="Atg5"/>
</dbReference>
<dbReference type="Pfam" id="PF20637">
    <property type="entry name" value="ATG5_HBR"/>
    <property type="match status" value="1"/>
</dbReference>
<dbReference type="Pfam" id="PF04106">
    <property type="entry name" value="ATG5_UblB"/>
    <property type="match status" value="1"/>
</dbReference>
<dbReference type="Gene3D" id="3.10.20.90">
    <property type="entry name" value="Phosphatidylinositol 3-kinase Catalytic Subunit, Chain A, domain 1"/>
    <property type="match status" value="1"/>
</dbReference>
<keyword evidence="3 6" id="KW-1017">Isopeptide bond</keyword>
<dbReference type="Gene3D" id="1.10.246.190">
    <property type="entry name" value="Autophagy protein Apg5, helix rich domain"/>
    <property type="match status" value="1"/>
</dbReference>
<evidence type="ECO:0000259" key="9">
    <source>
        <dbReference type="Pfam" id="PF20637"/>
    </source>
</evidence>
<comment type="subunit">
    <text evidence="6">Conjugated with ATG12.</text>
</comment>
<dbReference type="Proteomes" id="UP000092666">
    <property type="component" value="Unassembled WGS sequence"/>
</dbReference>
<dbReference type="Pfam" id="PF20638">
    <property type="entry name" value="ATG5_UblA"/>
    <property type="match status" value="1"/>
</dbReference>
<feature type="compositionally biased region" description="Low complexity" evidence="7">
    <location>
        <begin position="135"/>
        <end position="149"/>
    </location>
</feature>
<dbReference type="STRING" id="1296120.A0A1B9H296"/>
<evidence type="ECO:0000256" key="3">
    <source>
        <dbReference type="ARBA" id="ARBA00022499"/>
    </source>
</evidence>
<name>A0A1B9H296_9TREE</name>
<evidence type="ECO:0000256" key="6">
    <source>
        <dbReference type="RuleBase" id="RU361202"/>
    </source>
</evidence>
<evidence type="ECO:0000259" key="8">
    <source>
        <dbReference type="Pfam" id="PF04106"/>
    </source>
</evidence>
<dbReference type="InterPro" id="IPR048318">
    <property type="entry name" value="ATG5_UblB"/>
</dbReference>
<keyword evidence="4 6" id="KW-0832">Ubl conjugation</keyword>
<dbReference type="Gene3D" id="3.10.20.620">
    <property type="match status" value="1"/>
</dbReference>
<dbReference type="GO" id="GO:0019776">
    <property type="term" value="F:Atg8-family ligase activity"/>
    <property type="evidence" value="ECO:0007669"/>
    <property type="project" value="TreeGrafter"/>
</dbReference>
<reference evidence="11 12" key="1">
    <citation type="submission" date="2013-07" db="EMBL/GenBank/DDBJ databases">
        <title>The Genome Sequence of Cryptococcus heveanensis BCC8398.</title>
        <authorList>
            <consortium name="The Broad Institute Genome Sequencing Platform"/>
            <person name="Cuomo C."/>
            <person name="Litvintseva A."/>
            <person name="Chen Y."/>
            <person name="Heitman J."/>
            <person name="Sun S."/>
            <person name="Springer D."/>
            <person name="Dromer F."/>
            <person name="Young S.K."/>
            <person name="Zeng Q."/>
            <person name="Gargeya S."/>
            <person name="Fitzgerald M."/>
            <person name="Abouelleil A."/>
            <person name="Alvarado L."/>
            <person name="Berlin A.M."/>
            <person name="Chapman S.B."/>
            <person name="Dewar J."/>
            <person name="Goldberg J."/>
            <person name="Griggs A."/>
            <person name="Gujja S."/>
            <person name="Hansen M."/>
            <person name="Howarth C."/>
            <person name="Imamovic A."/>
            <person name="Larimer J."/>
            <person name="McCowan C."/>
            <person name="Murphy C."/>
            <person name="Pearson M."/>
            <person name="Priest M."/>
            <person name="Roberts A."/>
            <person name="Saif S."/>
            <person name="Shea T."/>
            <person name="Sykes S."/>
            <person name="Wortman J."/>
            <person name="Nusbaum C."/>
            <person name="Birren B."/>
        </authorList>
    </citation>
    <scope>NUCLEOTIDE SEQUENCE [LARGE SCALE GENOMIC DNA]</scope>
    <source>
        <strain evidence="11 12">BCC8398</strain>
    </source>
</reference>
<reference evidence="12" key="2">
    <citation type="submission" date="2013-12" db="EMBL/GenBank/DDBJ databases">
        <title>Evolution of pathogenesis and genome organization in the Tremellales.</title>
        <authorList>
            <person name="Cuomo C."/>
            <person name="Litvintseva A."/>
            <person name="Heitman J."/>
            <person name="Chen Y."/>
            <person name="Sun S."/>
            <person name="Springer D."/>
            <person name="Dromer F."/>
            <person name="Young S."/>
            <person name="Zeng Q."/>
            <person name="Chapman S."/>
            <person name="Gujja S."/>
            <person name="Saif S."/>
            <person name="Birren B."/>
        </authorList>
    </citation>
    <scope>NUCLEOTIDE SEQUENCE [LARGE SCALE GENOMIC DNA]</scope>
    <source>
        <strain evidence="12">BCC8398</strain>
    </source>
</reference>
<dbReference type="EMBL" id="KV700122">
    <property type="protein sequence ID" value="OCF37402.1"/>
    <property type="molecule type" value="Genomic_DNA"/>
</dbReference>
<feature type="domain" description="Autophagy protein ATG5 UblA" evidence="10">
    <location>
        <begin position="22"/>
        <end position="115"/>
    </location>
</feature>
<dbReference type="FunFam" id="1.10.246.190:FF:000003">
    <property type="entry name" value="Autophagy protein 5"/>
    <property type="match status" value="1"/>
</dbReference>
<dbReference type="InterPro" id="IPR048940">
    <property type="entry name" value="ATG5_HBR"/>
</dbReference>
<dbReference type="PANTHER" id="PTHR13040">
    <property type="entry name" value="AUTOPHAGY PROTEIN 5"/>
    <property type="match status" value="1"/>
</dbReference>
<organism evidence="11 12">
    <name type="scientific">Kwoniella heveanensis BCC8398</name>
    <dbReference type="NCBI Taxonomy" id="1296120"/>
    <lineage>
        <taxon>Eukaryota</taxon>
        <taxon>Fungi</taxon>
        <taxon>Dikarya</taxon>
        <taxon>Basidiomycota</taxon>
        <taxon>Agaricomycotina</taxon>
        <taxon>Tremellomycetes</taxon>
        <taxon>Tremellales</taxon>
        <taxon>Cryptococcaceae</taxon>
        <taxon>Kwoniella</taxon>
    </lineage>
</organism>
<dbReference type="GO" id="GO:0006995">
    <property type="term" value="P:cellular response to nitrogen starvation"/>
    <property type="evidence" value="ECO:0007669"/>
    <property type="project" value="TreeGrafter"/>
</dbReference>
<dbReference type="GO" id="GO:0034274">
    <property type="term" value="C:Atg12-Atg5-Atg16 complex"/>
    <property type="evidence" value="ECO:0007669"/>
    <property type="project" value="TreeGrafter"/>
</dbReference>
<gene>
    <name evidence="11" type="ORF">I316_00523</name>
</gene>
<evidence type="ECO:0000256" key="2">
    <source>
        <dbReference type="ARBA" id="ARBA00006910"/>
    </source>
</evidence>
<dbReference type="OrthoDB" id="272162at2759"/>
<dbReference type="AlphaFoldDB" id="A0A1B9H296"/>
<dbReference type="InterPro" id="IPR042527">
    <property type="entry name" value="Atg5_UblA_dom_sf"/>
</dbReference>
<evidence type="ECO:0000259" key="10">
    <source>
        <dbReference type="Pfam" id="PF20638"/>
    </source>
</evidence>
<dbReference type="GO" id="GO:0005776">
    <property type="term" value="C:autophagosome"/>
    <property type="evidence" value="ECO:0007669"/>
    <property type="project" value="TreeGrafter"/>
</dbReference>
<keyword evidence="6" id="KW-0813">Transport</keyword>
<dbReference type="GO" id="GO:0034045">
    <property type="term" value="C:phagophore assembly site membrane"/>
    <property type="evidence" value="ECO:0007669"/>
    <property type="project" value="UniProtKB-SubCell"/>
</dbReference>
<keyword evidence="12" id="KW-1185">Reference proteome</keyword>
<dbReference type="PANTHER" id="PTHR13040:SF2">
    <property type="entry name" value="AUTOPHAGY PROTEIN 5"/>
    <property type="match status" value="1"/>
</dbReference>
<comment type="function">
    <text evidence="6">Involved in cytoplasm to vacuole transport (Cvt) and autophagic vesicle formation.</text>
</comment>
<evidence type="ECO:0000256" key="5">
    <source>
        <dbReference type="ARBA" id="ARBA00023006"/>
    </source>
</evidence>
<sequence>MSNINSTNPIHSSTNLFRRLAWQSSVSISIKIADGEPGSGAGVGADRYFLQVPRYTYLPLLIQEIRENFVELALNDAELETVDETTWWFEEERDEDEAPGAFAGQGTCRWHWPIDLIDLHSYISRPRPLPATAGPSSSSSSSTSNPPISHIPNRRLNLILHLSNPPTDRLLMPNNVETCKTQWLNQVKEADFVRWRNTNRVTNLRRTDLEAGWDGIVQDDYDLYLRMASRVLPLPTPVAGPSKNTGSSMNPARSPSTDPGSGAGSGSGSGSSIKSESSYAVRSVPLKIYLPDNAPVIQEVIPPTKPDGKPATLLSILRKHLPLLFPPNPPNLTSAASIRNMSQSFHSTLTLNQSRSRTDLKATNAQPAIDPYTLAFPVAQGILIPPEADLAWLSSCISGADGWFRIGICIRAY</sequence>
<evidence type="ECO:0000313" key="11">
    <source>
        <dbReference type="EMBL" id="OCF37402.1"/>
    </source>
</evidence>
<dbReference type="InterPro" id="IPR048939">
    <property type="entry name" value="ATG5_UblA"/>
</dbReference>